<dbReference type="GO" id="GO:0016787">
    <property type="term" value="F:hydrolase activity"/>
    <property type="evidence" value="ECO:0007669"/>
    <property type="project" value="UniProtKB-KW"/>
</dbReference>
<keyword evidence="6" id="KW-0540">Nuclease</keyword>
<dbReference type="GO" id="GO:0042025">
    <property type="term" value="C:host cell nucleus"/>
    <property type="evidence" value="ECO:0007669"/>
    <property type="project" value="UniProtKB-SubCell"/>
</dbReference>
<dbReference type="GO" id="GO:0003677">
    <property type="term" value="F:DNA binding"/>
    <property type="evidence" value="ECO:0007669"/>
    <property type="project" value="UniProtKB-KW"/>
</dbReference>
<keyword evidence="10" id="KW-0378">Hydrolase</keyword>
<dbReference type="GO" id="GO:0004519">
    <property type="term" value="F:endonuclease activity"/>
    <property type="evidence" value="ECO:0007669"/>
    <property type="project" value="UniProtKB-KW"/>
</dbReference>
<dbReference type="SUPFAM" id="SSF55464">
    <property type="entry name" value="Origin of replication-binding domain, RBD-like"/>
    <property type="match status" value="1"/>
</dbReference>
<accession>A0A890CAZ4</accession>
<evidence type="ECO:0000256" key="10">
    <source>
        <dbReference type="ARBA" id="ARBA00022801"/>
    </source>
</evidence>
<evidence type="ECO:0000256" key="8">
    <source>
        <dbReference type="ARBA" id="ARBA00022741"/>
    </source>
</evidence>
<feature type="domain" description="CRESS-DNA virus Rep endonuclease" evidence="13">
    <location>
        <begin position="16"/>
        <end position="74"/>
    </location>
</feature>
<evidence type="ECO:0000259" key="13">
    <source>
        <dbReference type="Pfam" id="PF00799"/>
    </source>
</evidence>
<keyword evidence="8" id="KW-0547">Nucleotide-binding</keyword>
<name>A0A890CAZ4_9GEMI</name>
<dbReference type="GO" id="GO:0000166">
    <property type="term" value="F:nucleotide binding"/>
    <property type="evidence" value="ECO:0007669"/>
    <property type="project" value="UniProtKB-KW"/>
</dbReference>
<evidence type="ECO:0000256" key="12">
    <source>
        <dbReference type="ARBA" id="ARBA00023125"/>
    </source>
</evidence>
<keyword evidence="3" id="KW-0808">Transferase</keyword>
<proteinExistence type="predicted"/>
<dbReference type="Pfam" id="PF00799">
    <property type="entry name" value="Gemini_AL1"/>
    <property type="match status" value="1"/>
</dbReference>
<keyword evidence="9" id="KW-0255">Endonuclease</keyword>
<protein>
    <submittedName>
        <fullName evidence="14">Putative Rep</fullName>
    </submittedName>
</protein>
<evidence type="ECO:0000256" key="3">
    <source>
        <dbReference type="ARBA" id="ARBA00022679"/>
    </source>
</evidence>
<sequence length="76" mass="8848">MPRITLRSQATPPINFQGKTIFLTYPQCNLTPQQASEHLNTLLATRNPIFICRWKHTFACSYYHVILSTHSQFQLL</sequence>
<evidence type="ECO:0000313" key="14">
    <source>
        <dbReference type="EMBL" id="QRG29210.1"/>
    </source>
</evidence>
<evidence type="ECO:0000256" key="2">
    <source>
        <dbReference type="ARBA" id="ARBA00022562"/>
    </source>
</evidence>
<keyword evidence="12" id="KW-0238">DNA-binding</keyword>
<keyword evidence="5" id="KW-0235">DNA replication</keyword>
<evidence type="ECO:0000256" key="7">
    <source>
        <dbReference type="ARBA" id="ARBA00022723"/>
    </source>
</evidence>
<evidence type="ECO:0000256" key="9">
    <source>
        <dbReference type="ARBA" id="ARBA00022759"/>
    </source>
</evidence>
<keyword evidence="4" id="KW-0548">Nucleotidyltransferase</keyword>
<dbReference type="EMBL" id="MT159323">
    <property type="protein sequence ID" value="QRG29210.1"/>
    <property type="molecule type" value="Genomic_DNA"/>
</dbReference>
<reference evidence="14" key="1">
    <citation type="submission" date="2020-02" db="EMBL/GenBank/DDBJ databases">
        <authorList>
            <person name="Jo Y."/>
            <person name="Cho W.K."/>
        </authorList>
    </citation>
    <scope>NUCLEOTIDE SEQUENCE</scope>
    <source>
        <strain evidence="14">Won</strain>
    </source>
</reference>
<dbReference type="GO" id="GO:0046872">
    <property type="term" value="F:metal ion binding"/>
    <property type="evidence" value="ECO:0007669"/>
    <property type="project" value="UniProtKB-KW"/>
</dbReference>
<evidence type="ECO:0000256" key="4">
    <source>
        <dbReference type="ARBA" id="ARBA00022695"/>
    </source>
</evidence>
<comment type="subcellular location">
    <subcellularLocation>
        <location evidence="1">Host nucleus</location>
    </subcellularLocation>
</comment>
<keyword evidence="2" id="KW-1048">Host nucleus</keyword>
<organism evidence="14">
    <name type="scientific">Pteris mastrevirus A</name>
    <dbReference type="NCBI Taxonomy" id="2809268"/>
    <lineage>
        <taxon>Viruses</taxon>
        <taxon>Monodnaviria</taxon>
        <taxon>Shotokuvirae</taxon>
        <taxon>Cressdnaviricota</taxon>
        <taxon>Repensiviricetes</taxon>
        <taxon>Geplafuvirales</taxon>
        <taxon>Geminiviridae</taxon>
        <taxon>Mastrevirus</taxon>
    </lineage>
</organism>
<evidence type="ECO:0000256" key="6">
    <source>
        <dbReference type="ARBA" id="ARBA00022722"/>
    </source>
</evidence>
<evidence type="ECO:0000256" key="11">
    <source>
        <dbReference type="ARBA" id="ARBA00023124"/>
    </source>
</evidence>
<dbReference type="InterPro" id="IPR049912">
    <property type="entry name" value="CRESS_DNA_REP"/>
</dbReference>
<dbReference type="Gene3D" id="3.40.1310.20">
    <property type="match status" value="1"/>
</dbReference>
<dbReference type="GO" id="GO:0016779">
    <property type="term" value="F:nucleotidyltransferase activity"/>
    <property type="evidence" value="ECO:0007669"/>
    <property type="project" value="UniProtKB-KW"/>
</dbReference>
<keyword evidence="7" id="KW-0479">Metal-binding</keyword>
<keyword evidence="11" id="KW-0190">Covalent protein-DNA linkage</keyword>
<evidence type="ECO:0000256" key="1">
    <source>
        <dbReference type="ARBA" id="ARBA00004147"/>
    </source>
</evidence>
<evidence type="ECO:0000256" key="5">
    <source>
        <dbReference type="ARBA" id="ARBA00022705"/>
    </source>
</evidence>
<dbReference type="GO" id="GO:0006260">
    <property type="term" value="P:DNA replication"/>
    <property type="evidence" value="ECO:0007669"/>
    <property type="project" value="UniProtKB-KW"/>
</dbReference>